<keyword evidence="2" id="KW-1185">Reference proteome</keyword>
<reference evidence="2" key="1">
    <citation type="journal article" date="2019" name="Int. J. Syst. Evol. Microbiol.">
        <title>The Global Catalogue of Microorganisms (GCM) 10K type strain sequencing project: providing services to taxonomists for standard genome sequencing and annotation.</title>
        <authorList>
            <consortium name="The Broad Institute Genomics Platform"/>
            <consortium name="The Broad Institute Genome Sequencing Center for Infectious Disease"/>
            <person name="Wu L."/>
            <person name="Ma J."/>
        </authorList>
    </citation>
    <scope>NUCLEOTIDE SEQUENCE [LARGE SCALE GENOMIC DNA]</scope>
    <source>
        <strain evidence="2">CGMCC 4.7289</strain>
    </source>
</reference>
<name>A0ABV8LP39_9ACTN</name>
<sequence>MTAEQITATPADPDAWLRDEEGARRMIMIMATDRWDDLASH</sequence>
<evidence type="ECO:0000313" key="1">
    <source>
        <dbReference type="EMBL" id="MFC4132093.1"/>
    </source>
</evidence>
<evidence type="ECO:0000313" key="2">
    <source>
        <dbReference type="Proteomes" id="UP001595816"/>
    </source>
</evidence>
<protein>
    <submittedName>
        <fullName evidence="1">Uncharacterized protein</fullName>
    </submittedName>
</protein>
<dbReference type="Proteomes" id="UP001595816">
    <property type="component" value="Unassembled WGS sequence"/>
</dbReference>
<organism evidence="1 2">
    <name type="scientific">Hamadaea flava</name>
    <dbReference type="NCBI Taxonomy" id="1742688"/>
    <lineage>
        <taxon>Bacteria</taxon>
        <taxon>Bacillati</taxon>
        <taxon>Actinomycetota</taxon>
        <taxon>Actinomycetes</taxon>
        <taxon>Micromonosporales</taxon>
        <taxon>Micromonosporaceae</taxon>
        <taxon>Hamadaea</taxon>
    </lineage>
</organism>
<comment type="caution">
    <text evidence="1">The sequence shown here is derived from an EMBL/GenBank/DDBJ whole genome shotgun (WGS) entry which is preliminary data.</text>
</comment>
<gene>
    <name evidence="1" type="ORF">ACFOZ4_15900</name>
</gene>
<dbReference type="EMBL" id="JBHSAY010000009">
    <property type="protein sequence ID" value="MFC4132093.1"/>
    <property type="molecule type" value="Genomic_DNA"/>
</dbReference>
<proteinExistence type="predicted"/>
<dbReference type="RefSeq" id="WP_275978207.1">
    <property type="nucleotide sequence ID" value="NZ_JAMZDZ010000001.1"/>
</dbReference>
<accession>A0ABV8LP39</accession>